<gene>
    <name evidence="1" type="ORF">HNR00_003585</name>
</gene>
<comment type="caution">
    <text evidence="1">The sequence shown here is derived from an EMBL/GenBank/DDBJ whole genome shotgun (WGS) entry which is preliminary data.</text>
</comment>
<protein>
    <recommendedName>
        <fullName evidence="3">DUF3168 domain-containing protein</fullName>
    </recommendedName>
</protein>
<accession>A0A840ZP85</accession>
<evidence type="ECO:0008006" key="3">
    <source>
        <dbReference type="Google" id="ProtNLM"/>
    </source>
</evidence>
<evidence type="ECO:0000313" key="2">
    <source>
        <dbReference type="Proteomes" id="UP000583454"/>
    </source>
</evidence>
<dbReference type="AlphaFoldDB" id="A0A840ZP85"/>
<dbReference type="Gene3D" id="3.30.2000.20">
    <property type="match status" value="1"/>
</dbReference>
<evidence type="ECO:0000313" key="1">
    <source>
        <dbReference type="EMBL" id="MBB5758858.1"/>
    </source>
</evidence>
<reference evidence="1 2" key="1">
    <citation type="submission" date="2020-08" db="EMBL/GenBank/DDBJ databases">
        <title>Genomic Encyclopedia of Type Strains, Phase IV (KMG-IV): sequencing the most valuable type-strain genomes for metagenomic binning, comparative biology and taxonomic classification.</title>
        <authorList>
            <person name="Goeker M."/>
        </authorList>
    </citation>
    <scope>NUCLEOTIDE SEQUENCE [LARGE SCALE GENOMIC DNA]</scope>
    <source>
        <strain evidence="1 2">DSM 2163</strain>
    </source>
</reference>
<name>A0A840ZP85_9HYPH</name>
<dbReference type="Proteomes" id="UP000583454">
    <property type="component" value="Unassembled WGS sequence"/>
</dbReference>
<keyword evidence="2" id="KW-1185">Reference proteome</keyword>
<dbReference type="RefSeq" id="WP_183571665.1">
    <property type="nucleotide sequence ID" value="NZ_JACHOP010000017.1"/>
</dbReference>
<sequence length="143" mass="15669">MALKLVVDAVEARLAAYWNGRTDIYGLNEPLEGDPPKDAQGKPKPFLQVTFPVANSRQLTIGAPGDNWWREEGAIRIEINMRRASGTAEGLTWADELAALFRGKEFGGVQTFAPSSPVQDPNNDAGNYYVLSFAIPYQADIRG</sequence>
<organism evidence="1 2">
    <name type="scientific">Methylorubrum rhodinum</name>
    <dbReference type="NCBI Taxonomy" id="29428"/>
    <lineage>
        <taxon>Bacteria</taxon>
        <taxon>Pseudomonadati</taxon>
        <taxon>Pseudomonadota</taxon>
        <taxon>Alphaproteobacteria</taxon>
        <taxon>Hyphomicrobiales</taxon>
        <taxon>Methylobacteriaceae</taxon>
        <taxon>Methylorubrum</taxon>
    </lineage>
</organism>
<dbReference type="EMBL" id="JACHOP010000017">
    <property type="protein sequence ID" value="MBB5758858.1"/>
    <property type="molecule type" value="Genomic_DNA"/>
</dbReference>
<dbReference type="Pfam" id="PF13554">
    <property type="entry name" value="Phage_tail_terminator_5"/>
    <property type="match status" value="1"/>
</dbReference>
<proteinExistence type="predicted"/>
<dbReference type="InterPro" id="IPR025395">
    <property type="entry name" value="Phage_tail_terminator-like"/>
</dbReference>